<evidence type="ECO:0000313" key="1">
    <source>
        <dbReference type="EMBL" id="PLU03831.1"/>
    </source>
</evidence>
<keyword evidence="2" id="KW-1185">Reference proteome</keyword>
<name>A0ABX4TLN2_9HYPH</name>
<dbReference type="EMBL" id="NBUC01000067">
    <property type="protein sequence ID" value="PLU03831.1"/>
    <property type="molecule type" value="Genomic_DNA"/>
</dbReference>
<gene>
    <name evidence="1" type="ORF">BMJ33_13085</name>
</gene>
<evidence type="ECO:0008006" key="3">
    <source>
        <dbReference type="Google" id="ProtNLM"/>
    </source>
</evidence>
<sequence length="107" mass="11824">MMQSVVNESLSHSNIASIERLLARFNGPDASLFQSGDIVTVEKASGERMCALILGDGDNDHLDAALYNGMPHYFQIGREELAAMRIVRVEQMCESDVAMYRNMLGLS</sequence>
<proteinExistence type="predicted"/>
<accession>A0ABX4TLN2</accession>
<comment type="caution">
    <text evidence="1">The sequence shown here is derived from an EMBL/GenBank/DDBJ whole genome shotgun (WGS) entry which is preliminary data.</text>
</comment>
<reference evidence="1 2" key="1">
    <citation type="journal article" date="2018" name="FEMS Microbiol. Ecol.">
        <title>Co-invading symbiotic mutualists of Medicago polymorpha retain high ancestral diversity and contain diverse accessory genomes.</title>
        <authorList>
            <person name="Porter S.S."/>
            <person name="Faber-Hammond J.J."/>
            <person name="Friesen M.L."/>
        </authorList>
    </citation>
    <scope>NUCLEOTIDE SEQUENCE [LARGE SCALE GENOMIC DNA]</scope>
    <source>
        <strain evidence="1 2">Str16</strain>
    </source>
</reference>
<dbReference type="Proteomes" id="UP001190825">
    <property type="component" value="Unassembled WGS sequence"/>
</dbReference>
<protein>
    <recommendedName>
        <fullName evidence="3">Cyclic nucleotide-binding domain-containing protein</fullName>
    </recommendedName>
</protein>
<evidence type="ECO:0000313" key="2">
    <source>
        <dbReference type="Proteomes" id="UP001190825"/>
    </source>
</evidence>
<dbReference type="RefSeq" id="WP_101779749.1">
    <property type="nucleotide sequence ID" value="NZ_NBUC01000067.1"/>
</dbReference>
<organism evidence="1 2">
    <name type="scientific">Sinorhizobium medicae</name>
    <dbReference type="NCBI Taxonomy" id="110321"/>
    <lineage>
        <taxon>Bacteria</taxon>
        <taxon>Pseudomonadati</taxon>
        <taxon>Pseudomonadota</taxon>
        <taxon>Alphaproteobacteria</taxon>
        <taxon>Hyphomicrobiales</taxon>
        <taxon>Rhizobiaceae</taxon>
        <taxon>Sinorhizobium/Ensifer group</taxon>
        <taxon>Sinorhizobium</taxon>
    </lineage>
</organism>